<evidence type="ECO:0000313" key="1">
    <source>
        <dbReference type="EMBL" id="AKQ66760.1"/>
    </source>
</evidence>
<accession>A0A0H4WZF9</accession>
<name>A0A0H4WZF9_9BACT</name>
<organism evidence="1 2">
    <name type="scientific">Pseudomyxococcus hansupus</name>
    <dbReference type="NCBI Taxonomy" id="1297742"/>
    <lineage>
        <taxon>Bacteria</taxon>
        <taxon>Pseudomonadati</taxon>
        <taxon>Myxococcota</taxon>
        <taxon>Myxococcia</taxon>
        <taxon>Myxococcales</taxon>
        <taxon>Cystobacterineae</taxon>
        <taxon>Myxococcaceae</taxon>
        <taxon>Pseudomyxococcus</taxon>
    </lineage>
</organism>
<dbReference type="SUPFAM" id="SSF69118">
    <property type="entry name" value="AhpD-like"/>
    <property type="match status" value="1"/>
</dbReference>
<gene>
    <name evidence="1" type="ORF">A176_003672</name>
</gene>
<proteinExistence type="predicted"/>
<evidence type="ECO:0000313" key="2">
    <source>
        <dbReference type="Proteomes" id="UP000009026"/>
    </source>
</evidence>
<reference evidence="1 2" key="1">
    <citation type="journal article" date="2016" name="PLoS ONE">
        <title>Complete Genome Sequence and Comparative Genomics of a Novel Myxobacterium Myxococcus hansupus.</title>
        <authorList>
            <person name="Sharma G."/>
            <person name="Narwani T."/>
            <person name="Subramanian S."/>
        </authorList>
    </citation>
    <scope>NUCLEOTIDE SEQUENCE [LARGE SCALE GENOMIC DNA]</scope>
    <source>
        <strain evidence="2">mixupus</strain>
    </source>
</reference>
<dbReference type="EMBL" id="CP012109">
    <property type="protein sequence ID" value="AKQ66760.1"/>
    <property type="molecule type" value="Genomic_DNA"/>
</dbReference>
<dbReference type="Proteomes" id="UP000009026">
    <property type="component" value="Chromosome"/>
</dbReference>
<dbReference type="PATRIC" id="fig|1297742.4.peg.3705"/>
<dbReference type="eggNOG" id="COG2128">
    <property type="taxonomic scope" value="Bacteria"/>
</dbReference>
<protein>
    <recommendedName>
        <fullName evidence="3">Peroxidase</fullName>
    </recommendedName>
</protein>
<dbReference type="Gene3D" id="1.20.1290.10">
    <property type="entry name" value="AhpD-like"/>
    <property type="match status" value="1"/>
</dbReference>
<evidence type="ECO:0008006" key="3">
    <source>
        <dbReference type="Google" id="ProtNLM"/>
    </source>
</evidence>
<keyword evidence="2" id="KW-1185">Reference proteome</keyword>
<sequence>MKAVLEDVAQAPISEAEKALFAFVDTLNHRAAQVGRADIDRLKDAGWTDEAIFDTVTVCALFNFYNRWIDGTGVRDMPAEMYQRSGQRMAVAGYAQPPAKKPEE</sequence>
<dbReference type="InterPro" id="IPR029032">
    <property type="entry name" value="AhpD-like"/>
</dbReference>
<dbReference type="AlphaFoldDB" id="A0A0H4WZF9"/>
<dbReference type="RefSeq" id="WP_002637400.1">
    <property type="nucleotide sequence ID" value="NZ_CP012109.1"/>
</dbReference>
<dbReference type="KEGG" id="mym:A176_003672"/>
<dbReference type="OrthoDB" id="122912at2"/>
<dbReference type="STRING" id="1297742.A176_003672"/>